<feature type="transmembrane region" description="Helical" evidence="15">
    <location>
        <begin position="382"/>
        <end position="402"/>
    </location>
</feature>
<dbReference type="InterPro" id="IPR003004">
    <property type="entry name" value="GspF/PilC"/>
</dbReference>
<evidence type="ECO:0000256" key="8">
    <source>
        <dbReference type="ARBA" id="ARBA00022723"/>
    </source>
</evidence>
<dbReference type="PANTHER" id="PTHR30012">
    <property type="entry name" value="GENERAL SECRETION PATHWAY PROTEIN"/>
    <property type="match status" value="1"/>
</dbReference>
<evidence type="ECO:0000256" key="12">
    <source>
        <dbReference type="ARBA" id="ARBA00023136"/>
    </source>
</evidence>
<evidence type="ECO:0000256" key="11">
    <source>
        <dbReference type="ARBA" id="ARBA00022989"/>
    </source>
</evidence>
<protein>
    <recommendedName>
        <fullName evidence="13">General secretion pathway protein F</fullName>
    </recommendedName>
</protein>
<feature type="domain" description="Type II secretion system protein GspF" evidence="16">
    <location>
        <begin position="76"/>
        <end position="198"/>
    </location>
</feature>
<comment type="function">
    <text evidence="1">Component of the type II secretion system inner membrane complex required for the energy-dependent secretion of extracellular factors such as proteases and toxins from the periplasm.</text>
</comment>
<keyword evidence="5" id="KW-1003">Cell membrane</keyword>
<keyword evidence="6" id="KW-0997">Cell inner membrane</keyword>
<evidence type="ECO:0000256" key="2">
    <source>
        <dbReference type="ARBA" id="ARBA00004429"/>
    </source>
</evidence>
<comment type="subcellular location">
    <subcellularLocation>
        <location evidence="2 14">Cell inner membrane</location>
        <topology evidence="2 14">Multi-pass membrane protein</topology>
    </subcellularLocation>
</comment>
<dbReference type="InterPro" id="IPR042094">
    <property type="entry name" value="T2SS_GspF_sf"/>
</dbReference>
<feature type="transmembrane region" description="Helical" evidence="15">
    <location>
        <begin position="174"/>
        <end position="197"/>
    </location>
</feature>
<evidence type="ECO:0000256" key="13">
    <source>
        <dbReference type="ARBA" id="ARBA00030750"/>
    </source>
</evidence>
<sequence length="410" mass="44985">MAAFEYKALDSKGKQQKGVIEADTARHARSQLREQRLMPLELQPVSEKEARSQRGGFNLANLFKKRISVAELALITRQIATLVAAGLPIEEALKAVGQQSEKDRLGSMIMAVRSRVVEGYSLADSMAEFPHVFDDLYRAMVASGEKSGHLEVVLNRLADYTERRQQLKSKLTQAMIYPIVLTVVAIGVIAVLLAAVVPKVVGQFEHMGQELPGTTQFLILASDFVQHWGVVVVLLIFAAMVMFQRLLTNPIMRMKYDTALLQMPVIGKVSKGLNTARFARTLSILSASSVPLLDGMRIASEVLQNVKVRAAVDEATARVREGTSLGAALTNTKLFPAMMLYMIASGEKSGQLENMLERAADNQDREFESNVNIALGVFEPMLVVSMASVVLFIVMAILQPILELNNLISG</sequence>
<evidence type="ECO:0000256" key="3">
    <source>
        <dbReference type="ARBA" id="ARBA00005745"/>
    </source>
</evidence>
<reference evidence="17 18" key="1">
    <citation type="submission" date="2016-01" db="EMBL/GenBank/DDBJ databases">
        <title>Draft genome of the antarctic isolate Shewanella frigidimarina Ag06-30.</title>
        <authorList>
            <person name="Parmeciano Di Noto G."/>
            <person name="Vazquez S."/>
            <person name="Mac Cormack W."/>
            <person name="Iriarte A."/>
            <person name="Quiroga C."/>
        </authorList>
    </citation>
    <scope>NUCLEOTIDE SEQUENCE [LARGE SCALE GENOMIC DNA]</scope>
    <source>
        <strain evidence="17 18">Ag06-30</strain>
    </source>
</reference>
<evidence type="ECO:0000313" key="17">
    <source>
        <dbReference type="EMBL" id="KVX02536.1"/>
    </source>
</evidence>
<accession>A0A106C1I7</accession>
<organism evidence="17">
    <name type="scientific">Shewanella frigidimarina</name>
    <dbReference type="NCBI Taxonomy" id="56812"/>
    <lineage>
        <taxon>Bacteria</taxon>
        <taxon>Pseudomonadati</taxon>
        <taxon>Pseudomonadota</taxon>
        <taxon>Gammaproteobacteria</taxon>
        <taxon>Alteromonadales</taxon>
        <taxon>Shewanellaceae</taxon>
        <taxon>Shewanella</taxon>
    </lineage>
</organism>
<proteinExistence type="inferred from homology"/>
<keyword evidence="10" id="KW-0653">Protein transport</keyword>
<dbReference type="Pfam" id="PF00482">
    <property type="entry name" value="T2SSF"/>
    <property type="match status" value="2"/>
</dbReference>
<evidence type="ECO:0000313" key="18">
    <source>
        <dbReference type="Proteomes" id="UP000055702"/>
    </source>
</evidence>
<evidence type="ECO:0000256" key="9">
    <source>
        <dbReference type="ARBA" id="ARBA00022837"/>
    </source>
</evidence>
<evidence type="ECO:0000256" key="5">
    <source>
        <dbReference type="ARBA" id="ARBA00022475"/>
    </source>
</evidence>
<keyword evidence="11 15" id="KW-1133">Transmembrane helix</keyword>
<evidence type="ECO:0000256" key="10">
    <source>
        <dbReference type="ARBA" id="ARBA00022927"/>
    </source>
</evidence>
<dbReference type="InterPro" id="IPR018076">
    <property type="entry name" value="T2SS_GspF_dom"/>
</dbReference>
<gene>
    <name evidence="17" type="ORF">AWJ07_13545</name>
</gene>
<dbReference type="InterPro" id="IPR001992">
    <property type="entry name" value="T2SS_GspF/T4SS_PilC_CS"/>
</dbReference>
<dbReference type="PANTHER" id="PTHR30012:SF0">
    <property type="entry name" value="TYPE II SECRETION SYSTEM PROTEIN F-RELATED"/>
    <property type="match status" value="1"/>
</dbReference>
<feature type="transmembrane region" description="Helical" evidence="15">
    <location>
        <begin position="217"/>
        <end position="243"/>
    </location>
</feature>
<evidence type="ECO:0000259" key="16">
    <source>
        <dbReference type="Pfam" id="PF00482"/>
    </source>
</evidence>
<keyword evidence="12 15" id="KW-0472">Membrane</keyword>
<dbReference type="GO" id="GO:0015628">
    <property type="term" value="P:protein secretion by the type II secretion system"/>
    <property type="evidence" value="ECO:0007669"/>
    <property type="project" value="InterPro"/>
</dbReference>
<evidence type="ECO:0000256" key="6">
    <source>
        <dbReference type="ARBA" id="ARBA00022519"/>
    </source>
</evidence>
<dbReference type="EMBL" id="LRDC01000012">
    <property type="protein sequence ID" value="KVX02536.1"/>
    <property type="molecule type" value="Genomic_DNA"/>
</dbReference>
<keyword evidence="9" id="KW-0106">Calcium</keyword>
<dbReference type="PRINTS" id="PR00812">
    <property type="entry name" value="BCTERIALGSPF"/>
</dbReference>
<dbReference type="AlphaFoldDB" id="A0A106C1I7"/>
<dbReference type="Proteomes" id="UP000055702">
    <property type="component" value="Unassembled WGS sequence"/>
</dbReference>
<dbReference type="GO" id="GO:0015627">
    <property type="term" value="C:type II protein secretion system complex"/>
    <property type="evidence" value="ECO:0007669"/>
    <property type="project" value="InterPro"/>
</dbReference>
<dbReference type="GO" id="GO:0005886">
    <property type="term" value="C:plasma membrane"/>
    <property type="evidence" value="ECO:0007669"/>
    <property type="project" value="UniProtKB-SubCell"/>
</dbReference>
<evidence type="ECO:0000256" key="1">
    <source>
        <dbReference type="ARBA" id="ARBA00002684"/>
    </source>
</evidence>
<evidence type="ECO:0000256" key="4">
    <source>
        <dbReference type="ARBA" id="ARBA00022448"/>
    </source>
</evidence>
<dbReference type="GO" id="GO:0046872">
    <property type="term" value="F:metal ion binding"/>
    <property type="evidence" value="ECO:0007669"/>
    <property type="project" value="UniProtKB-KW"/>
</dbReference>
<keyword evidence="8" id="KW-0479">Metal-binding</keyword>
<evidence type="ECO:0000256" key="7">
    <source>
        <dbReference type="ARBA" id="ARBA00022692"/>
    </source>
</evidence>
<keyword evidence="7 14" id="KW-0812">Transmembrane</keyword>
<dbReference type="NCBIfam" id="TIGR02120">
    <property type="entry name" value="GspF"/>
    <property type="match status" value="1"/>
</dbReference>
<keyword evidence="4 14" id="KW-0813">Transport</keyword>
<evidence type="ECO:0000256" key="14">
    <source>
        <dbReference type="RuleBase" id="RU003923"/>
    </source>
</evidence>
<dbReference type="Gene3D" id="1.20.81.30">
    <property type="entry name" value="Type II secretion system (T2SS), domain F"/>
    <property type="match status" value="2"/>
</dbReference>
<comment type="caution">
    <text evidence="17">The sequence shown here is derived from an EMBL/GenBank/DDBJ whole genome shotgun (WGS) entry which is preliminary data.</text>
</comment>
<comment type="similarity">
    <text evidence="3 14">Belongs to the GSP F family.</text>
</comment>
<dbReference type="PROSITE" id="PS00874">
    <property type="entry name" value="T2SP_F"/>
    <property type="match status" value="1"/>
</dbReference>
<dbReference type="FunFam" id="1.20.81.30:FF:000001">
    <property type="entry name" value="Type II secretion system protein F"/>
    <property type="match status" value="2"/>
</dbReference>
<feature type="domain" description="Type II secretion system protein GspF" evidence="16">
    <location>
        <begin position="278"/>
        <end position="400"/>
    </location>
</feature>
<evidence type="ECO:0000256" key="15">
    <source>
        <dbReference type="SAM" id="Phobius"/>
    </source>
</evidence>
<name>A0A106C1I7_SHEFR</name>
<dbReference type="RefSeq" id="WP_059745212.1">
    <property type="nucleotide sequence ID" value="NZ_LRDC01000012.1"/>
</dbReference>
<dbReference type="InterPro" id="IPR011850">
    <property type="entry name" value="T2SS_GspF"/>
</dbReference>